<protein>
    <recommendedName>
        <fullName evidence="4">Transmembrane protein</fullName>
    </recommendedName>
</protein>
<keyword evidence="1" id="KW-0472">Membrane</keyword>
<evidence type="ECO:0000313" key="3">
    <source>
        <dbReference type="Proteomes" id="UP000010164"/>
    </source>
</evidence>
<dbReference type="PATRIC" id="fig|1177179.3.peg.693"/>
<dbReference type="Proteomes" id="UP000010164">
    <property type="component" value="Unassembled WGS sequence"/>
</dbReference>
<evidence type="ECO:0000256" key="1">
    <source>
        <dbReference type="SAM" id="Phobius"/>
    </source>
</evidence>
<keyword evidence="3" id="KW-1185">Reference proteome</keyword>
<sequence length="66" mass="7549">MLFAVAAYAAGIYLVDVATPEARLPVVLFAVYFLPAVLRSWLQFYWQLRRDSRGMLTDRKKALNGQ</sequence>
<dbReference type="EMBL" id="AMRJ01000003">
    <property type="protein sequence ID" value="EKF75384.1"/>
    <property type="molecule type" value="Genomic_DNA"/>
</dbReference>
<name>L0WFC0_9GAMM</name>
<keyword evidence="1" id="KW-0812">Transmembrane</keyword>
<reference evidence="2 3" key="1">
    <citation type="journal article" date="2012" name="J. Bacteriol.">
        <title>Genome Sequence of the Alkane-Degrading Bacterium Alcanivorax hongdengensis Type Strain A-11-3.</title>
        <authorList>
            <person name="Lai Q."/>
            <person name="Shao Z."/>
        </authorList>
    </citation>
    <scope>NUCLEOTIDE SEQUENCE [LARGE SCALE GENOMIC DNA]</scope>
    <source>
        <strain evidence="2 3">A-11-3</strain>
    </source>
</reference>
<organism evidence="2 3">
    <name type="scientific">Alcanivorax hongdengensis A-11-3</name>
    <dbReference type="NCBI Taxonomy" id="1177179"/>
    <lineage>
        <taxon>Bacteria</taxon>
        <taxon>Pseudomonadati</taxon>
        <taxon>Pseudomonadota</taxon>
        <taxon>Gammaproteobacteria</taxon>
        <taxon>Oceanospirillales</taxon>
        <taxon>Alcanivoracaceae</taxon>
        <taxon>Alcanivorax</taxon>
    </lineage>
</organism>
<keyword evidence="1" id="KW-1133">Transmembrane helix</keyword>
<evidence type="ECO:0008006" key="4">
    <source>
        <dbReference type="Google" id="ProtNLM"/>
    </source>
</evidence>
<dbReference type="AlphaFoldDB" id="L0WFC0"/>
<comment type="caution">
    <text evidence="2">The sequence shown here is derived from an EMBL/GenBank/DDBJ whole genome shotgun (WGS) entry which is preliminary data.</text>
</comment>
<proteinExistence type="predicted"/>
<evidence type="ECO:0000313" key="2">
    <source>
        <dbReference type="EMBL" id="EKF75384.1"/>
    </source>
</evidence>
<accession>L0WFC0</accession>
<feature type="transmembrane region" description="Helical" evidence="1">
    <location>
        <begin position="27"/>
        <end position="46"/>
    </location>
</feature>
<gene>
    <name evidence="2" type="ORF">A11A3_03469</name>
</gene>